<dbReference type="PROSITE" id="PS51900">
    <property type="entry name" value="CB"/>
    <property type="match status" value="1"/>
</dbReference>
<organism evidence="5 6">
    <name type="scientific">Fodinibius salinus</name>
    <dbReference type="NCBI Taxonomy" id="860790"/>
    <lineage>
        <taxon>Bacteria</taxon>
        <taxon>Pseudomonadati</taxon>
        <taxon>Balneolota</taxon>
        <taxon>Balneolia</taxon>
        <taxon>Balneolales</taxon>
        <taxon>Balneolaceae</taxon>
        <taxon>Fodinibius</taxon>
    </lineage>
</organism>
<sequence length="103" mass="12136">MSKSTLLSKIRTEIRRRNYSYQTEQAYTKWVVRFAKYHDLTHPKEMGEEEVVAYLNYLAHEQSVAASTQNQALCSILFLYEHVLQQPLEKLNNFKRADKPSVI</sequence>
<name>A0A5D3YQB6_9BACT</name>
<dbReference type="Proteomes" id="UP000324595">
    <property type="component" value="Unassembled WGS sequence"/>
</dbReference>
<dbReference type="InterPro" id="IPR004107">
    <property type="entry name" value="Integrase_SAM-like_N"/>
</dbReference>
<gene>
    <name evidence="5" type="ORF">LX73_0536</name>
</gene>
<keyword evidence="1" id="KW-0229">DNA integration</keyword>
<evidence type="ECO:0000313" key="6">
    <source>
        <dbReference type="Proteomes" id="UP000324595"/>
    </source>
</evidence>
<keyword evidence="2 3" id="KW-0238">DNA-binding</keyword>
<evidence type="ECO:0000256" key="3">
    <source>
        <dbReference type="PROSITE-ProRule" id="PRU01248"/>
    </source>
</evidence>
<comment type="caution">
    <text evidence="5">The sequence shown here is derived from an EMBL/GenBank/DDBJ whole genome shotgun (WGS) entry which is preliminary data.</text>
</comment>
<evidence type="ECO:0000256" key="2">
    <source>
        <dbReference type="ARBA" id="ARBA00023125"/>
    </source>
</evidence>
<dbReference type="OrthoDB" id="9801717at2"/>
<reference evidence="5 6" key="1">
    <citation type="submission" date="2019-07" db="EMBL/GenBank/DDBJ databases">
        <title>Genomic Encyclopedia of Archaeal and Bacterial Type Strains, Phase II (KMG-II): from individual species to whole genera.</title>
        <authorList>
            <person name="Goeker M."/>
        </authorList>
    </citation>
    <scope>NUCLEOTIDE SEQUENCE [LARGE SCALE GENOMIC DNA]</scope>
    <source>
        <strain evidence="5 6">DSM 21935</strain>
    </source>
</reference>
<dbReference type="Gene3D" id="1.10.150.130">
    <property type="match status" value="1"/>
</dbReference>
<dbReference type="Pfam" id="PF13495">
    <property type="entry name" value="Phage_int_SAM_4"/>
    <property type="match status" value="1"/>
</dbReference>
<dbReference type="EMBL" id="VNHY01000001">
    <property type="protein sequence ID" value="TYP95239.1"/>
    <property type="molecule type" value="Genomic_DNA"/>
</dbReference>
<keyword evidence="6" id="KW-1185">Reference proteome</keyword>
<evidence type="ECO:0000313" key="5">
    <source>
        <dbReference type="EMBL" id="TYP95239.1"/>
    </source>
</evidence>
<dbReference type="InterPro" id="IPR044068">
    <property type="entry name" value="CB"/>
</dbReference>
<dbReference type="InterPro" id="IPR010998">
    <property type="entry name" value="Integrase_recombinase_N"/>
</dbReference>
<evidence type="ECO:0000259" key="4">
    <source>
        <dbReference type="PROSITE" id="PS51900"/>
    </source>
</evidence>
<feature type="domain" description="Core-binding (CB)" evidence="4">
    <location>
        <begin position="1"/>
        <end position="84"/>
    </location>
</feature>
<dbReference type="AlphaFoldDB" id="A0A5D3YQB6"/>
<dbReference type="GO" id="GO:0015074">
    <property type="term" value="P:DNA integration"/>
    <property type="evidence" value="ECO:0007669"/>
    <property type="project" value="UniProtKB-KW"/>
</dbReference>
<protein>
    <submittedName>
        <fullName evidence="5">Phage integrase, N-terminal SAM-like domain</fullName>
    </submittedName>
</protein>
<dbReference type="GO" id="GO:0003677">
    <property type="term" value="F:DNA binding"/>
    <property type="evidence" value="ECO:0007669"/>
    <property type="project" value="UniProtKB-UniRule"/>
</dbReference>
<proteinExistence type="predicted"/>
<dbReference type="RefSeq" id="WP_148897917.1">
    <property type="nucleotide sequence ID" value="NZ_VNHY01000001.1"/>
</dbReference>
<accession>A0A5D3YQB6</accession>
<evidence type="ECO:0000256" key="1">
    <source>
        <dbReference type="ARBA" id="ARBA00022908"/>
    </source>
</evidence>